<protein>
    <submittedName>
        <fullName evidence="3">1-acyl-sn-glycerol-3-phosphate acyltransferase</fullName>
    </submittedName>
</protein>
<dbReference type="EMBL" id="JAAXOT010000002">
    <property type="protein sequence ID" value="NKY55457.1"/>
    <property type="molecule type" value="Genomic_DNA"/>
</dbReference>
<keyword evidence="4" id="KW-1185">Reference proteome</keyword>
<sequence length="88" mass="9614">MQTFEKGAFHLAIQAGVPIVPVVIHNAGRALWRNALVVRPGTIDVTILDPIDTSSWTVETLDNEVASLHRRYLDTLDRRPGTGSTGAH</sequence>
<keyword evidence="1 3" id="KW-0808">Transferase</keyword>
<dbReference type="GO" id="GO:0006654">
    <property type="term" value="P:phosphatidic acid biosynthetic process"/>
    <property type="evidence" value="ECO:0007669"/>
    <property type="project" value="TreeGrafter"/>
</dbReference>
<evidence type="ECO:0000313" key="4">
    <source>
        <dbReference type="Proteomes" id="UP000570678"/>
    </source>
</evidence>
<dbReference type="Proteomes" id="UP000570678">
    <property type="component" value="Unassembled WGS sequence"/>
</dbReference>
<evidence type="ECO:0000256" key="2">
    <source>
        <dbReference type="ARBA" id="ARBA00023315"/>
    </source>
</evidence>
<gene>
    <name evidence="3" type="ORF">HGA15_04615</name>
</gene>
<dbReference type="SUPFAM" id="SSF69593">
    <property type="entry name" value="Glycerol-3-phosphate (1)-acyltransferase"/>
    <property type="match status" value="1"/>
</dbReference>
<dbReference type="CDD" id="cd07989">
    <property type="entry name" value="LPLAT_AGPAT-like"/>
    <property type="match status" value="1"/>
</dbReference>
<reference evidence="3 4" key="1">
    <citation type="submission" date="2020-04" db="EMBL/GenBank/DDBJ databases">
        <title>MicrobeNet Type strains.</title>
        <authorList>
            <person name="Nicholson A.C."/>
        </authorList>
    </citation>
    <scope>NUCLEOTIDE SEQUENCE [LARGE SCALE GENOMIC DNA]</scope>
    <source>
        <strain evidence="3 4">JCM 3332</strain>
    </source>
</reference>
<name>A0A846Y9C8_9NOCA</name>
<dbReference type="PANTHER" id="PTHR10434">
    <property type="entry name" value="1-ACYL-SN-GLYCEROL-3-PHOSPHATE ACYLTRANSFERASE"/>
    <property type="match status" value="1"/>
</dbReference>
<dbReference type="AlphaFoldDB" id="A0A846Y9C8"/>
<evidence type="ECO:0000256" key="1">
    <source>
        <dbReference type="ARBA" id="ARBA00022679"/>
    </source>
</evidence>
<keyword evidence="2 3" id="KW-0012">Acyltransferase</keyword>
<dbReference type="PANTHER" id="PTHR10434:SF11">
    <property type="entry name" value="1-ACYL-SN-GLYCEROL-3-PHOSPHATE ACYLTRANSFERASE"/>
    <property type="match status" value="1"/>
</dbReference>
<evidence type="ECO:0000313" key="3">
    <source>
        <dbReference type="EMBL" id="NKY55457.1"/>
    </source>
</evidence>
<dbReference type="GO" id="GO:0003841">
    <property type="term" value="F:1-acylglycerol-3-phosphate O-acyltransferase activity"/>
    <property type="evidence" value="ECO:0007669"/>
    <property type="project" value="TreeGrafter"/>
</dbReference>
<organism evidence="3 4">
    <name type="scientific">Nocardia flavorosea</name>
    <dbReference type="NCBI Taxonomy" id="53429"/>
    <lineage>
        <taxon>Bacteria</taxon>
        <taxon>Bacillati</taxon>
        <taxon>Actinomycetota</taxon>
        <taxon>Actinomycetes</taxon>
        <taxon>Mycobacteriales</taxon>
        <taxon>Nocardiaceae</taxon>
        <taxon>Nocardia</taxon>
    </lineage>
</organism>
<accession>A0A846Y9C8</accession>
<proteinExistence type="predicted"/>
<dbReference type="RefSeq" id="WP_062973189.1">
    <property type="nucleotide sequence ID" value="NZ_JAAXOT010000002.1"/>
</dbReference>
<comment type="caution">
    <text evidence="3">The sequence shown here is derived from an EMBL/GenBank/DDBJ whole genome shotgun (WGS) entry which is preliminary data.</text>
</comment>